<evidence type="ECO:0000259" key="11">
    <source>
        <dbReference type="Pfam" id="PF01175"/>
    </source>
</evidence>
<keyword evidence="10" id="KW-0963">Cytoplasm</keyword>
<gene>
    <name evidence="10" type="primary">hutU</name>
    <name evidence="14" type="ORF">GO493_17635</name>
</gene>
<dbReference type="Gene3D" id="3.40.50.10730">
    <property type="entry name" value="Urocanase like domains"/>
    <property type="match status" value="1"/>
</dbReference>
<dbReference type="FunFam" id="3.40.50.10730:FF:000001">
    <property type="entry name" value="Urocanate hydratase"/>
    <property type="match status" value="1"/>
</dbReference>
<evidence type="ECO:0000256" key="9">
    <source>
        <dbReference type="ARBA" id="ARBA00056569"/>
    </source>
</evidence>
<feature type="domain" description="Urocanase N-terminal" evidence="12">
    <location>
        <begin position="17"/>
        <end position="142"/>
    </location>
</feature>
<dbReference type="EMBL" id="WRXN01000007">
    <property type="protein sequence ID" value="MVT10097.1"/>
    <property type="molecule type" value="Genomic_DNA"/>
</dbReference>
<comment type="subcellular location">
    <subcellularLocation>
        <location evidence="10">Cytoplasm</location>
    </subcellularLocation>
</comment>
<dbReference type="GO" id="GO:0019557">
    <property type="term" value="P:L-histidine catabolic process to glutamate and formate"/>
    <property type="evidence" value="ECO:0007669"/>
    <property type="project" value="UniProtKB-UniPathway"/>
</dbReference>
<keyword evidence="4 10" id="KW-0369">Histidine metabolism</keyword>
<comment type="cofactor">
    <cofactor evidence="10">
        <name>NAD(+)</name>
        <dbReference type="ChEBI" id="CHEBI:57540"/>
    </cofactor>
    <text evidence="10">Binds 1 NAD(+) per subunit.</text>
</comment>
<evidence type="ECO:0000256" key="10">
    <source>
        <dbReference type="HAMAP-Rule" id="MF_00577"/>
    </source>
</evidence>
<dbReference type="AlphaFoldDB" id="A0A7K1U6W6"/>
<evidence type="ECO:0000256" key="3">
    <source>
        <dbReference type="ARBA" id="ARBA00011992"/>
    </source>
</evidence>
<dbReference type="RefSeq" id="WP_157307539.1">
    <property type="nucleotide sequence ID" value="NZ_WRXN01000007.1"/>
</dbReference>
<dbReference type="SUPFAM" id="SSF111326">
    <property type="entry name" value="Urocanase"/>
    <property type="match status" value="1"/>
</dbReference>
<comment type="caution">
    <text evidence="14">The sequence shown here is derived from an EMBL/GenBank/DDBJ whole genome shotgun (WGS) entry which is preliminary data.</text>
</comment>
<feature type="domain" description="Urocanase C-terminal" evidence="13">
    <location>
        <begin position="357"/>
        <end position="550"/>
    </location>
</feature>
<evidence type="ECO:0000259" key="13">
    <source>
        <dbReference type="Pfam" id="PF17392"/>
    </source>
</evidence>
<evidence type="ECO:0000256" key="7">
    <source>
        <dbReference type="ARBA" id="ARBA00031640"/>
    </source>
</evidence>
<feature type="binding site" evidence="10">
    <location>
        <begin position="278"/>
        <end position="279"/>
    </location>
    <ligand>
        <name>NAD(+)</name>
        <dbReference type="ChEBI" id="CHEBI:57540"/>
    </ligand>
</feature>
<dbReference type="GO" id="GO:0005737">
    <property type="term" value="C:cytoplasm"/>
    <property type="evidence" value="ECO:0007669"/>
    <property type="project" value="UniProtKB-SubCell"/>
</dbReference>
<protein>
    <recommendedName>
        <fullName evidence="3 10">Urocanate hydratase</fullName>
        <shortName evidence="10">Urocanase</shortName>
        <ecNumber evidence="3 10">4.2.1.49</ecNumber>
    </recommendedName>
    <alternativeName>
        <fullName evidence="7 10">Imidazolonepropionate hydrolase</fullName>
    </alternativeName>
</protein>
<dbReference type="PROSITE" id="PS01233">
    <property type="entry name" value="UROCANASE"/>
    <property type="match status" value="1"/>
</dbReference>
<feature type="binding site" evidence="10">
    <location>
        <position position="206"/>
    </location>
    <ligand>
        <name>NAD(+)</name>
        <dbReference type="ChEBI" id="CHEBI:57540"/>
    </ligand>
</feature>
<evidence type="ECO:0000256" key="5">
    <source>
        <dbReference type="ARBA" id="ARBA00023027"/>
    </source>
</evidence>
<dbReference type="HAMAP" id="MF_00577">
    <property type="entry name" value="HutU"/>
    <property type="match status" value="1"/>
</dbReference>
<feature type="binding site" evidence="10">
    <location>
        <position position="497"/>
    </location>
    <ligand>
        <name>NAD(+)</name>
        <dbReference type="ChEBI" id="CHEBI:57540"/>
    </ligand>
</feature>
<feature type="binding site" evidence="10">
    <location>
        <position position="135"/>
    </location>
    <ligand>
        <name>NAD(+)</name>
        <dbReference type="ChEBI" id="CHEBI:57540"/>
    </ligand>
</feature>
<feature type="binding site" evidence="10">
    <location>
        <begin position="268"/>
        <end position="272"/>
    </location>
    <ligand>
        <name>NAD(+)</name>
        <dbReference type="ChEBI" id="CHEBI:57540"/>
    </ligand>
</feature>
<dbReference type="PANTHER" id="PTHR12216:SF4">
    <property type="entry name" value="UROCANATE HYDRATASE"/>
    <property type="match status" value="1"/>
</dbReference>
<dbReference type="InterPro" id="IPR055351">
    <property type="entry name" value="Urocanase"/>
</dbReference>
<evidence type="ECO:0000256" key="8">
    <source>
        <dbReference type="ARBA" id="ARBA00047623"/>
    </source>
</evidence>
<organism evidence="14 15">
    <name type="scientific">Chitinophaga tropicalis</name>
    <dbReference type="NCBI Taxonomy" id="2683588"/>
    <lineage>
        <taxon>Bacteria</taxon>
        <taxon>Pseudomonadati</taxon>
        <taxon>Bacteroidota</taxon>
        <taxon>Chitinophagia</taxon>
        <taxon>Chitinophagales</taxon>
        <taxon>Chitinophagaceae</taxon>
        <taxon>Chitinophaga</taxon>
    </lineage>
</organism>
<comment type="catalytic activity">
    <reaction evidence="8 10">
        <text>4-imidazolone-5-propanoate = trans-urocanate + H2O</text>
        <dbReference type="Rhea" id="RHEA:13101"/>
        <dbReference type="ChEBI" id="CHEBI:15377"/>
        <dbReference type="ChEBI" id="CHEBI:17771"/>
        <dbReference type="ChEBI" id="CHEBI:77893"/>
        <dbReference type="EC" id="4.2.1.49"/>
    </reaction>
</comment>
<dbReference type="InterPro" id="IPR023637">
    <property type="entry name" value="Urocanase-like"/>
</dbReference>
<sequence length="554" mass="60755">MTSSDFIKTYAAHPHYKAPHGSQLHARSWQTEAPLRMLLNNLDSEVAENPDELVVYGGIGQAARNKEALQKIIEILLTLDEDHSLLVQSGKPVGIVRTHPQAPRVMLANSNLVPKWATWEHFNELRAKGLMMYGQMTAGSWIYIGTQGILQGTYETFVECGRQHFNGDLRGKLLVTAGLGGMGGAQPLAATMAGAVFLGADVDESRIRKRIATRYIDRITHSYDEAIAWVKEAISKKEPLSVGLVSDAGNMLGKLLQDNIIPDILTDQTSAHDPVNGYIPHDLSLTEAADLRKRDAATYKQRALKSMARHVGLMLELQRKGAVTFDYGNNLREFAREGGEPNAFNFPGFTPAYIRSLFCEGKGPFRWVALSGDPQDIYTTDQALMEAFPENKALINWLQKAQQQVAFQGLPARICWLGLGEREKAGLIFNELVRSGKVKAPIVIGRDHLDCGSVASPNRETEAMKDGSDAVSDWTLLNLMANTGGGATWVSFHHGGGVGMGYSQHAGMVVLADGTDRAADCLKRVLFNDPALGIFRHADAGYEKAQKMARKFNI</sequence>
<name>A0A7K1U6W6_9BACT</name>
<evidence type="ECO:0000259" key="12">
    <source>
        <dbReference type="Pfam" id="PF17391"/>
    </source>
</evidence>
<dbReference type="EC" id="4.2.1.49" evidence="3 10"/>
<evidence type="ECO:0000256" key="6">
    <source>
        <dbReference type="ARBA" id="ARBA00023239"/>
    </source>
</evidence>
<evidence type="ECO:0000256" key="2">
    <source>
        <dbReference type="ARBA" id="ARBA00007578"/>
    </source>
</evidence>
<dbReference type="NCBIfam" id="TIGR01228">
    <property type="entry name" value="hutU"/>
    <property type="match status" value="1"/>
</dbReference>
<comment type="function">
    <text evidence="9 10">Catalyzes the conversion of urocanate to 4-imidazolone-5-propionate.</text>
</comment>
<keyword evidence="15" id="KW-1185">Reference proteome</keyword>
<feature type="binding site" evidence="10">
    <location>
        <begin position="181"/>
        <end position="183"/>
    </location>
    <ligand>
        <name>NAD(+)</name>
        <dbReference type="ChEBI" id="CHEBI:57540"/>
    </ligand>
</feature>
<dbReference type="GO" id="GO:0019556">
    <property type="term" value="P:L-histidine catabolic process to glutamate and formamide"/>
    <property type="evidence" value="ECO:0007669"/>
    <property type="project" value="UniProtKB-UniPathway"/>
</dbReference>
<dbReference type="InterPro" id="IPR036190">
    <property type="entry name" value="Urocanase_sf"/>
</dbReference>
<dbReference type="Pfam" id="PF01175">
    <property type="entry name" value="Urocanase"/>
    <property type="match status" value="1"/>
</dbReference>
<accession>A0A7K1U6W6</accession>
<dbReference type="InterPro" id="IPR035085">
    <property type="entry name" value="Urocanase_Rossmann-like"/>
</dbReference>
<dbReference type="Pfam" id="PF17392">
    <property type="entry name" value="Urocanase_C"/>
    <property type="match status" value="1"/>
</dbReference>
<feature type="active site" evidence="10">
    <location>
        <position position="415"/>
    </location>
</feature>
<dbReference type="PIRSF" id="PIRSF001423">
    <property type="entry name" value="Urocanate_hydrat"/>
    <property type="match status" value="1"/>
</dbReference>
<feature type="domain" description="Urocanase Rossmann-like" evidence="11">
    <location>
        <begin position="145"/>
        <end position="353"/>
    </location>
</feature>
<dbReference type="Proteomes" id="UP000461730">
    <property type="component" value="Unassembled WGS sequence"/>
</dbReference>
<reference evidence="14 15" key="1">
    <citation type="submission" date="2019-12" db="EMBL/GenBank/DDBJ databases">
        <title>Chitinophaga sp. strain ysch24 (GDMCC 1.1355), whole genome shotgun sequence.</title>
        <authorList>
            <person name="Zhang X."/>
        </authorList>
    </citation>
    <scope>NUCLEOTIDE SEQUENCE [LARGE SCALE GENOMIC DNA]</scope>
    <source>
        <strain evidence="15">ysch24</strain>
    </source>
</reference>
<dbReference type="NCBIfam" id="NF003820">
    <property type="entry name" value="PRK05414.1"/>
    <property type="match status" value="1"/>
</dbReference>
<feature type="binding site" evidence="10">
    <location>
        <position position="201"/>
    </location>
    <ligand>
        <name>NAD(+)</name>
        <dbReference type="ChEBI" id="CHEBI:57540"/>
    </ligand>
</feature>
<evidence type="ECO:0000313" key="15">
    <source>
        <dbReference type="Proteomes" id="UP000461730"/>
    </source>
</evidence>
<dbReference type="GO" id="GO:0016153">
    <property type="term" value="F:urocanate hydratase activity"/>
    <property type="evidence" value="ECO:0007669"/>
    <property type="project" value="UniProtKB-UniRule"/>
</dbReference>
<comment type="caution">
    <text evidence="10">Lacks conserved residue(s) required for the propagation of feature annotation.</text>
</comment>
<dbReference type="Gene3D" id="3.40.1770.10">
    <property type="entry name" value="Urocanase superfamily"/>
    <property type="match status" value="1"/>
</dbReference>
<evidence type="ECO:0000256" key="1">
    <source>
        <dbReference type="ARBA" id="ARBA00004794"/>
    </source>
</evidence>
<evidence type="ECO:0000313" key="14">
    <source>
        <dbReference type="EMBL" id="MVT10097.1"/>
    </source>
</evidence>
<feature type="binding site" evidence="10">
    <location>
        <position position="327"/>
    </location>
    <ligand>
        <name>NAD(+)</name>
        <dbReference type="ChEBI" id="CHEBI:57540"/>
    </ligand>
</feature>
<dbReference type="InterPro" id="IPR035401">
    <property type="entry name" value="Urocanase_C"/>
</dbReference>
<dbReference type="UniPathway" id="UPA00379">
    <property type="reaction ID" value="UER00550"/>
</dbReference>
<dbReference type="PANTHER" id="PTHR12216">
    <property type="entry name" value="UROCANATE HYDRATASE"/>
    <property type="match status" value="1"/>
</dbReference>
<proteinExistence type="inferred from homology"/>
<comment type="similarity">
    <text evidence="2 10">Belongs to the urocanase family.</text>
</comment>
<feature type="binding site" evidence="10">
    <location>
        <begin position="57"/>
        <end position="58"/>
    </location>
    <ligand>
        <name>NAD(+)</name>
        <dbReference type="ChEBI" id="CHEBI:57540"/>
    </ligand>
</feature>
<dbReference type="InterPro" id="IPR035400">
    <property type="entry name" value="Urocanase_N"/>
</dbReference>
<comment type="pathway">
    <text evidence="1 10">Amino-acid degradation; L-histidine degradation into L-glutamate; N-formimidoyl-L-glutamate from L-histidine: step 2/3.</text>
</comment>
<dbReference type="InterPro" id="IPR023636">
    <property type="entry name" value="Urocanase_CS"/>
</dbReference>
<keyword evidence="6 10" id="KW-0456">Lyase</keyword>
<evidence type="ECO:0000256" key="4">
    <source>
        <dbReference type="ARBA" id="ARBA00022808"/>
    </source>
</evidence>
<keyword evidence="5 10" id="KW-0520">NAD</keyword>
<dbReference type="InterPro" id="IPR038364">
    <property type="entry name" value="Urocanase_central_sf"/>
</dbReference>
<dbReference type="Pfam" id="PF17391">
    <property type="entry name" value="Urocanase_N"/>
    <property type="match status" value="1"/>
</dbReference>